<keyword evidence="6" id="KW-1133">Transmembrane helix</keyword>
<feature type="domain" description="Gram-positive cocci surface proteins LPxTG" evidence="7">
    <location>
        <begin position="79"/>
        <end position="110"/>
    </location>
</feature>
<feature type="region of interest" description="Disordered" evidence="5">
    <location>
        <begin position="37"/>
        <end position="81"/>
    </location>
</feature>
<dbReference type="Proteomes" id="UP000215144">
    <property type="component" value="Chromosome 1"/>
</dbReference>
<dbReference type="NCBIfam" id="TIGR01167">
    <property type="entry name" value="LPXTG_anchor"/>
    <property type="match status" value="1"/>
</dbReference>
<accession>A0A239X9K4</accession>
<dbReference type="PROSITE" id="PS50847">
    <property type="entry name" value="GRAM_POS_ANCHORING"/>
    <property type="match status" value="1"/>
</dbReference>
<gene>
    <name evidence="8" type="ORF">SAMEA4504048_01643</name>
</gene>
<keyword evidence="3" id="KW-0732">Signal</keyword>
<dbReference type="RefSeq" id="WP_095123138.1">
    <property type="nucleotide sequence ID" value="NZ_LT906454.1"/>
</dbReference>
<reference evidence="8 9" key="1">
    <citation type="submission" date="2017-06" db="EMBL/GenBank/DDBJ databases">
        <authorList>
            <consortium name="Pathogen Informatics"/>
        </authorList>
    </citation>
    <scope>NUCLEOTIDE SEQUENCE [LARGE SCALE GENOMIC DNA]</scope>
    <source>
        <strain evidence="8 9">NCTC11291</strain>
    </source>
</reference>
<evidence type="ECO:0000256" key="5">
    <source>
        <dbReference type="SAM" id="MobiDB-lite"/>
    </source>
</evidence>
<evidence type="ECO:0000256" key="4">
    <source>
        <dbReference type="ARBA" id="ARBA00023088"/>
    </source>
</evidence>
<evidence type="ECO:0000259" key="7">
    <source>
        <dbReference type="PROSITE" id="PS50847"/>
    </source>
</evidence>
<keyword evidence="2" id="KW-0964">Secreted</keyword>
<keyword evidence="6" id="KW-0472">Membrane</keyword>
<evidence type="ECO:0000256" key="3">
    <source>
        <dbReference type="ARBA" id="ARBA00022729"/>
    </source>
</evidence>
<dbReference type="InterPro" id="IPR019931">
    <property type="entry name" value="LPXTG_anchor"/>
</dbReference>
<evidence type="ECO:0000313" key="8">
    <source>
        <dbReference type="EMBL" id="SNV43106.1"/>
    </source>
</evidence>
<protein>
    <recommendedName>
        <fullName evidence="7">Gram-positive cocci surface proteins LPxTG domain-containing protein</fullName>
    </recommendedName>
</protein>
<feature type="compositionally biased region" description="Pro residues" evidence="5">
    <location>
        <begin position="55"/>
        <end position="70"/>
    </location>
</feature>
<dbReference type="Pfam" id="PF00746">
    <property type="entry name" value="Gram_pos_anchor"/>
    <property type="match status" value="1"/>
</dbReference>
<evidence type="ECO:0000256" key="1">
    <source>
        <dbReference type="ARBA" id="ARBA00022512"/>
    </source>
</evidence>
<keyword evidence="1" id="KW-0134">Cell wall</keyword>
<sequence length="110" mass="12102">MTLIPFGTSEIYNQATFKVEEIPDGYTDGAYWKNTTGEAIYDADTQPEEPKEPTPDPYPTPDPEPTPDPQESPKSEDFLPNTGSKASLILVTLGTLILALAFLLKSRKEV</sequence>
<evidence type="ECO:0000313" key="9">
    <source>
        <dbReference type="Proteomes" id="UP000215144"/>
    </source>
</evidence>
<feature type="transmembrane region" description="Helical" evidence="6">
    <location>
        <begin position="86"/>
        <end position="104"/>
    </location>
</feature>
<organism evidence="8 9">
    <name type="scientific">Streptococcus acidominimus</name>
    <dbReference type="NCBI Taxonomy" id="1326"/>
    <lineage>
        <taxon>Bacteria</taxon>
        <taxon>Bacillati</taxon>
        <taxon>Bacillota</taxon>
        <taxon>Bacilli</taxon>
        <taxon>Lactobacillales</taxon>
        <taxon>Streptococcaceae</taxon>
        <taxon>Streptococcus</taxon>
    </lineage>
</organism>
<keyword evidence="4" id="KW-0572">Peptidoglycan-anchor</keyword>
<proteinExistence type="predicted"/>
<name>A0A239X9K4_STRAI</name>
<evidence type="ECO:0000256" key="6">
    <source>
        <dbReference type="SAM" id="Phobius"/>
    </source>
</evidence>
<dbReference type="AlphaFoldDB" id="A0A239X9K4"/>
<evidence type="ECO:0000256" key="2">
    <source>
        <dbReference type="ARBA" id="ARBA00022525"/>
    </source>
</evidence>
<dbReference type="KEGG" id="saco:SAME_01643"/>
<keyword evidence="6" id="KW-0812">Transmembrane</keyword>
<dbReference type="EMBL" id="LT906454">
    <property type="protein sequence ID" value="SNV43106.1"/>
    <property type="molecule type" value="Genomic_DNA"/>
</dbReference>